<evidence type="ECO:0000256" key="3">
    <source>
        <dbReference type="ARBA" id="ARBA00023242"/>
    </source>
</evidence>
<organism evidence="6 7">
    <name type="scientific">Paramecium primaurelia</name>
    <dbReference type="NCBI Taxonomy" id="5886"/>
    <lineage>
        <taxon>Eukaryota</taxon>
        <taxon>Sar</taxon>
        <taxon>Alveolata</taxon>
        <taxon>Ciliophora</taxon>
        <taxon>Intramacronucleata</taxon>
        <taxon>Oligohymenophorea</taxon>
        <taxon>Peniculida</taxon>
        <taxon>Parameciidae</taxon>
        <taxon>Paramecium</taxon>
    </lineage>
</organism>
<keyword evidence="3" id="KW-0539">Nucleus</keyword>
<dbReference type="PANTHER" id="PTHR12446:SF34">
    <property type="entry name" value="PROTEIN LIN-54 HOMOLOG"/>
    <property type="match status" value="1"/>
</dbReference>
<feature type="compositionally biased region" description="Polar residues" evidence="4">
    <location>
        <begin position="7"/>
        <end position="24"/>
    </location>
</feature>
<dbReference type="PROSITE" id="PS51634">
    <property type="entry name" value="CRC"/>
    <property type="match status" value="1"/>
</dbReference>
<name>A0A8S1M0L4_PARPR</name>
<dbReference type="InterPro" id="IPR028307">
    <property type="entry name" value="Lin-54_fam"/>
</dbReference>
<dbReference type="InterPro" id="IPR005172">
    <property type="entry name" value="CRC"/>
</dbReference>
<sequence>MQKEKNQSQVLSKRQSVSPQNQMLLDSPGYERYMNNYEYEMFFRSPQNIYEMDVEDINPPNLFRQISSFVLYDQQPSRLRSGRSYSNANQIQKQDLTQDQQEFNKRFGESQDKEYLELDNKKQKDVNSPQNQKSLDNQAFKIKKKNFNQFSEKQQQPCNCKNSGCLKRYCRCFHSGKTCIEECQCSDGCLNNEHNLYERNKAIKHVNEKCYRNRKVPRDTLFKLDVIFGCSCTKSKCRKRYCECYLRNQNCTQNCKCFDCCNQPNFNK</sequence>
<protein>
    <recommendedName>
        <fullName evidence="5">CRC domain-containing protein</fullName>
    </recommendedName>
</protein>
<gene>
    <name evidence="6" type="ORF">PPRIM_AZ9-3.1.T0500186</name>
</gene>
<evidence type="ECO:0000313" key="7">
    <source>
        <dbReference type="Proteomes" id="UP000688137"/>
    </source>
</evidence>
<proteinExistence type="inferred from homology"/>
<reference evidence="6" key="1">
    <citation type="submission" date="2021-01" db="EMBL/GenBank/DDBJ databases">
        <authorList>
            <consortium name="Genoscope - CEA"/>
            <person name="William W."/>
        </authorList>
    </citation>
    <scope>NUCLEOTIDE SEQUENCE</scope>
</reference>
<keyword evidence="7" id="KW-1185">Reference proteome</keyword>
<dbReference type="EMBL" id="CAJJDM010000050">
    <property type="protein sequence ID" value="CAD8073059.1"/>
    <property type="molecule type" value="Genomic_DNA"/>
</dbReference>
<evidence type="ECO:0000256" key="4">
    <source>
        <dbReference type="SAM" id="MobiDB-lite"/>
    </source>
</evidence>
<evidence type="ECO:0000256" key="2">
    <source>
        <dbReference type="ARBA" id="ARBA00007267"/>
    </source>
</evidence>
<evidence type="ECO:0000259" key="5">
    <source>
        <dbReference type="PROSITE" id="PS51634"/>
    </source>
</evidence>
<dbReference type="GO" id="GO:0005634">
    <property type="term" value="C:nucleus"/>
    <property type="evidence" value="ECO:0007669"/>
    <property type="project" value="UniProtKB-SubCell"/>
</dbReference>
<dbReference type="GO" id="GO:0006355">
    <property type="term" value="P:regulation of DNA-templated transcription"/>
    <property type="evidence" value="ECO:0007669"/>
    <property type="project" value="TreeGrafter"/>
</dbReference>
<feature type="region of interest" description="Disordered" evidence="4">
    <location>
        <begin position="1"/>
        <end position="27"/>
    </location>
</feature>
<accession>A0A8S1M0L4</accession>
<dbReference type="Pfam" id="PF03638">
    <property type="entry name" value="TCR"/>
    <property type="match status" value="2"/>
</dbReference>
<evidence type="ECO:0000256" key="1">
    <source>
        <dbReference type="ARBA" id="ARBA00004123"/>
    </source>
</evidence>
<dbReference type="SMART" id="SM01114">
    <property type="entry name" value="CXC"/>
    <property type="match status" value="2"/>
</dbReference>
<feature type="domain" description="CRC" evidence="5">
    <location>
        <begin position="154"/>
        <end position="265"/>
    </location>
</feature>
<dbReference type="PANTHER" id="PTHR12446">
    <property type="entry name" value="TESMIN/TSO1-RELATED"/>
    <property type="match status" value="1"/>
</dbReference>
<evidence type="ECO:0000313" key="6">
    <source>
        <dbReference type="EMBL" id="CAD8073059.1"/>
    </source>
</evidence>
<comment type="similarity">
    <text evidence="2">Belongs to the lin-54 family.</text>
</comment>
<comment type="caution">
    <text evidence="6">The sequence shown here is derived from an EMBL/GenBank/DDBJ whole genome shotgun (WGS) entry which is preliminary data.</text>
</comment>
<dbReference type="InterPro" id="IPR033467">
    <property type="entry name" value="Tesmin/TSO1-like_CXC"/>
</dbReference>
<dbReference type="AlphaFoldDB" id="A0A8S1M0L4"/>
<comment type="subcellular location">
    <subcellularLocation>
        <location evidence="1">Nucleus</location>
    </subcellularLocation>
</comment>
<dbReference type="Proteomes" id="UP000688137">
    <property type="component" value="Unassembled WGS sequence"/>
</dbReference>